<evidence type="ECO:0000256" key="2">
    <source>
        <dbReference type="ARBA" id="ARBA00022618"/>
    </source>
</evidence>
<dbReference type="PANTHER" id="PTHR34108:SF1">
    <property type="entry name" value="SEPTUM SITE-DETERMINING PROTEIN MINC"/>
    <property type="match status" value="1"/>
</dbReference>
<comment type="function">
    <text evidence="5 6">Cell division inhibitor that blocks the formation of polar Z ring septums. Rapidly oscillates between the poles of the cell to destabilize FtsZ filaments that have formed before they mature into polar Z rings. Prevents FtsZ polymerization.</text>
</comment>
<dbReference type="InterPro" id="IPR036145">
    <property type="entry name" value="MinC_C_sf"/>
</dbReference>
<organism evidence="10">
    <name type="scientific">Candidatus Nitrotoga fabula</name>
    <dbReference type="NCBI Taxonomy" id="2182327"/>
    <lineage>
        <taxon>Bacteria</taxon>
        <taxon>Pseudomonadati</taxon>
        <taxon>Pseudomonadota</taxon>
        <taxon>Betaproteobacteria</taxon>
        <taxon>Nitrosomonadales</taxon>
        <taxon>Gallionellaceae</taxon>
        <taxon>Candidatus Nitrotoga</taxon>
    </lineage>
</organism>
<dbReference type="Pfam" id="PF03775">
    <property type="entry name" value="MinC_C"/>
    <property type="match status" value="1"/>
</dbReference>
<evidence type="ECO:0000256" key="1">
    <source>
        <dbReference type="ARBA" id="ARBA00006291"/>
    </source>
</evidence>
<dbReference type="InterPro" id="IPR005526">
    <property type="entry name" value="Septum_form_inhib_MinC_C"/>
</dbReference>
<feature type="region of interest" description="Disordered" evidence="7">
    <location>
        <begin position="100"/>
        <end position="181"/>
    </location>
</feature>
<dbReference type="EMBL" id="LS423452">
    <property type="protein sequence ID" value="SPS05855.1"/>
    <property type="molecule type" value="Genomic_DNA"/>
</dbReference>
<dbReference type="InterPro" id="IPR013033">
    <property type="entry name" value="MinC"/>
</dbReference>
<accession>A0A2X0SLP9</accession>
<dbReference type="GO" id="GO:1901891">
    <property type="term" value="P:regulation of cell septum assembly"/>
    <property type="evidence" value="ECO:0007669"/>
    <property type="project" value="InterPro"/>
</dbReference>
<dbReference type="Gene3D" id="3.30.70.260">
    <property type="match status" value="1"/>
</dbReference>
<dbReference type="PANTHER" id="PTHR34108">
    <property type="entry name" value="SEPTUM SITE-DETERMINING PROTEIN MINC"/>
    <property type="match status" value="1"/>
</dbReference>
<dbReference type="Pfam" id="PF05209">
    <property type="entry name" value="MinC_N"/>
    <property type="match status" value="1"/>
</dbReference>
<sequence>MARVEPAFKLKTANLSVFVLHINTTDMAQLKQELDERYRKVQGFFSNSPVVLDLSAIATCEATPDFSDLLSFMLDHGMRASGVIGGSDKQRSAAAQSGLGLFTDPAMRSTVKPAPLPIASNENPAQEPEPRKEGHSKSAAGEPVAGKKPVADKKEEETLSGNSHFSGQGTGPAQPVFEPGSVSSTSMLIDKPVRTGQRIYAKGASLVVLAAVNAGSELIADGDIHIYAPLRGRAIAGANGNEKARIFTSLLEAELISIAGCFKVFENGIPENLRGKPVQAFLDGPNLVIRPLQD</sequence>
<dbReference type="GO" id="GO:0051302">
    <property type="term" value="P:regulation of cell division"/>
    <property type="evidence" value="ECO:0007669"/>
    <property type="project" value="InterPro"/>
</dbReference>
<evidence type="ECO:0000259" key="8">
    <source>
        <dbReference type="Pfam" id="PF03775"/>
    </source>
</evidence>
<proteinExistence type="inferred from homology"/>
<evidence type="ECO:0000256" key="3">
    <source>
        <dbReference type="ARBA" id="ARBA00023210"/>
    </source>
</evidence>
<evidence type="ECO:0000256" key="6">
    <source>
        <dbReference type="HAMAP-Rule" id="MF_00267"/>
    </source>
</evidence>
<dbReference type="GO" id="GO:0000902">
    <property type="term" value="P:cell morphogenesis"/>
    <property type="evidence" value="ECO:0007669"/>
    <property type="project" value="InterPro"/>
</dbReference>
<comment type="subunit">
    <text evidence="6">Interacts with MinD and FtsZ.</text>
</comment>
<feature type="domain" description="Septum formation inhibitor MinC N-terminal" evidence="9">
    <location>
        <begin position="8"/>
        <end position="79"/>
    </location>
</feature>
<dbReference type="HAMAP" id="MF_00267">
    <property type="entry name" value="MinC"/>
    <property type="match status" value="1"/>
</dbReference>
<dbReference type="Gene3D" id="2.160.20.70">
    <property type="match status" value="1"/>
</dbReference>
<dbReference type="GO" id="GO:0000917">
    <property type="term" value="P:division septum assembly"/>
    <property type="evidence" value="ECO:0007669"/>
    <property type="project" value="UniProtKB-KW"/>
</dbReference>
<keyword evidence="3 6" id="KW-0717">Septation</keyword>
<name>A0A2X0SLP9_9PROT</name>
<comment type="similarity">
    <text evidence="1 6">Belongs to the MinC family.</text>
</comment>
<evidence type="ECO:0000256" key="5">
    <source>
        <dbReference type="ARBA" id="ARBA00025606"/>
    </source>
</evidence>
<dbReference type="NCBIfam" id="TIGR01222">
    <property type="entry name" value="minC"/>
    <property type="match status" value="1"/>
</dbReference>
<dbReference type="AlphaFoldDB" id="A0A2X0SLP9"/>
<keyword evidence="4 6" id="KW-0131">Cell cycle</keyword>
<keyword evidence="2 6" id="KW-0132">Cell division</keyword>
<dbReference type="InterPro" id="IPR007874">
    <property type="entry name" value="MinC_N"/>
</dbReference>
<feature type="domain" description="Septum formation inhibitor MinC C-terminal" evidence="8">
    <location>
        <begin position="189"/>
        <end position="289"/>
    </location>
</feature>
<reference evidence="10" key="1">
    <citation type="submission" date="2018-05" db="EMBL/GenBank/DDBJ databases">
        <authorList>
            <person name="Lanie J.A."/>
            <person name="Ng W.-L."/>
            <person name="Kazmierczak K.M."/>
            <person name="Andrzejewski T.M."/>
            <person name="Davidsen T.M."/>
            <person name="Wayne K.J."/>
            <person name="Tettelin H."/>
            <person name="Glass J.I."/>
            <person name="Rusch D."/>
            <person name="Podicherti R."/>
            <person name="Tsui H.-C.T."/>
            <person name="Winkler M.E."/>
        </authorList>
    </citation>
    <scope>NUCLEOTIDE SEQUENCE</scope>
    <source>
        <strain evidence="10">KNB</strain>
    </source>
</reference>
<evidence type="ECO:0000256" key="4">
    <source>
        <dbReference type="ARBA" id="ARBA00023306"/>
    </source>
</evidence>
<evidence type="ECO:0000256" key="7">
    <source>
        <dbReference type="SAM" id="MobiDB-lite"/>
    </source>
</evidence>
<dbReference type="SUPFAM" id="SSF63848">
    <property type="entry name" value="Cell-division inhibitor MinC, C-terminal domain"/>
    <property type="match status" value="1"/>
</dbReference>
<gene>
    <name evidence="6 10" type="primary">minC</name>
    <name evidence="10" type="ORF">NITFAB_1445</name>
</gene>
<evidence type="ECO:0000259" key="9">
    <source>
        <dbReference type="Pfam" id="PF05209"/>
    </source>
</evidence>
<protein>
    <recommendedName>
        <fullName evidence="6">Probable septum site-determining protein MinC</fullName>
    </recommendedName>
</protein>
<dbReference type="InterPro" id="IPR016098">
    <property type="entry name" value="CAP/MinC_C"/>
</dbReference>
<evidence type="ECO:0000313" key="10">
    <source>
        <dbReference type="EMBL" id="SPS05855.1"/>
    </source>
</evidence>